<dbReference type="AlphaFoldDB" id="A0A165TS92"/>
<evidence type="ECO:0000313" key="2">
    <source>
        <dbReference type="EMBL" id="KZT73868.1"/>
    </source>
</evidence>
<feature type="region of interest" description="Disordered" evidence="1">
    <location>
        <begin position="45"/>
        <end position="77"/>
    </location>
</feature>
<name>A0A165TS92_9APHY</name>
<evidence type="ECO:0000256" key="1">
    <source>
        <dbReference type="SAM" id="MobiDB-lite"/>
    </source>
</evidence>
<dbReference type="EMBL" id="KV429035">
    <property type="protein sequence ID" value="KZT73868.1"/>
    <property type="molecule type" value="Genomic_DNA"/>
</dbReference>
<gene>
    <name evidence="2" type="ORF">DAEQUDRAFT_721345</name>
</gene>
<accession>A0A165TS92</accession>
<evidence type="ECO:0000313" key="3">
    <source>
        <dbReference type="Proteomes" id="UP000076727"/>
    </source>
</evidence>
<proteinExistence type="predicted"/>
<dbReference type="Proteomes" id="UP000076727">
    <property type="component" value="Unassembled WGS sequence"/>
</dbReference>
<protein>
    <submittedName>
        <fullName evidence="2">Uncharacterized protein</fullName>
    </submittedName>
</protein>
<reference evidence="2 3" key="1">
    <citation type="journal article" date="2016" name="Mol. Biol. Evol.">
        <title>Comparative Genomics of Early-Diverging Mushroom-Forming Fungi Provides Insights into the Origins of Lignocellulose Decay Capabilities.</title>
        <authorList>
            <person name="Nagy L.G."/>
            <person name="Riley R."/>
            <person name="Tritt A."/>
            <person name="Adam C."/>
            <person name="Daum C."/>
            <person name="Floudas D."/>
            <person name="Sun H."/>
            <person name="Yadav J.S."/>
            <person name="Pangilinan J."/>
            <person name="Larsson K.H."/>
            <person name="Matsuura K."/>
            <person name="Barry K."/>
            <person name="Labutti K."/>
            <person name="Kuo R."/>
            <person name="Ohm R.A."/>
            <person name="Bhattacharya S.S."/>
            <person name="Shirouzu T."/>
            <person name="Yoshinaga Y."/>
            <person name="Martin F.M."/>
            <person name="Grigoriev I.V."/>
            <person name="Hibbett D.S."/>
        </authorList>
    </citation>
    <scope>NUCLEOTIDE SEQUENCE [LARGE SCALE GENOMIC DNA]</scope>
    <source>
        <strain evidence="2 3">L-15889</strain>
    </source>
</reference>
<keyword evidence="3" id="KW-1185">Reference proteome</keyword>
<organism evidence="2 3">
    <name type="scientific">Daedalea quercina L-15889</name>
    <dbReference type="NCBI Taxonomy" id="1314783"/>
    <lineage>
        <taxon>Eukaryota</taxon>
        <taxon>Fungi</taxon>
        <taxon>Dikarya</taxon>
        <taxon>Basidiomycota</taxon>
        <taxon>Agaricomycotina</taxon>
        <taxon>Agaricomycetes</taxon>
        <taxon>Polyporales</taxon>
        <taxon>Fomitopsis</taxon>
    </lineage>
</organism>
<sequence length="77" mass="8579">MCTWLQHARGRGRQTVWLGRLPHPECSESESVRCWDALAEEGRKGGHVGRQRSAAARPFSTPRRITQARSCHPSGVA</sequence>